<dbReference type="GO" id="GO:0004725">
    <property type="term" value="F:protein tyrosine phosphatase activity"/>
    <property type="evidence" value="ECO:0007669"/>
    <property type="project" value="UniProtKB-EC"/>
</dbReference>
<comment type="catalytic activity">
    <reaction evidence="4 5">
        <text>O-phospho-L-tyrosyl-[protein] + H2O = L-tyrosyl-[protein] + phosphate</text>
        <dbReference type="Rhea" id="RHEA:10684"/>
        <dbReference type="Rhea" id="RHEA-COMP:10136"/>
        <dbReference type="Rhea" id="RHEA-COMP:20101"/>
        <dbReference type="ChEBI" id="CHEBI:15377"/>
        <dbReference type="ChEBI" id="CHEBI:43474"/>
        <dbReference type="ChEBI" id="CHEBI:46858"/>
        <dbReference type="ChEBI" id="CHEBI:61978"/>
        <dbReference type="EC" id="3.1.3.48"/>
    </reaction>
</comment>
<dbReference type="Pfam" id="PF19567">
    <property type="entry name" value="CpsB_CapC"/>
    <property type="match status" value="1"/>
</dbReference>
<evidence type="ECO:0000256" key="1">
    <source>
        <dbReference type="ARBA" id="ARBA00005750"/>
    </source>
</evidence>
<dbReference type="Proteomes" id="UP001380601">
    <property type="component" value="Unassembled WGS sequence"/>
</dbReference>
<comment type="similarity">
    <text evidence="1 5">Belongs to the metallo-dependent hydrolases superfamily. CpsB/CapC family.</text>
</comment>
<dbReference type="Gene3D" id="3.20.20.140">
    <property type="entry name" value="Metal-dependent hydrolases"/>
    <property type="match status" value="1"/>
</dbReference>
<dbReference type="InterPro" id="IPR016667">
    <property type="entry name" value="Caps_polysacc_synth_CpsB/CapC"/>
</dbReference>
<evidence type="ECO:0000313" key="7">
    <source>
        <dbReference type="Proteomes" id="UP001380601"/>
    </source>
</evidence>
<reference evidence="6 7" key="1">
    <citation type="submission" date="2024-04" db="EMBL/GenBank/DDBJ databases">
        <title>Staphylococcus debuckii a clinical isolate.</title>
        <authorList>
            <person name="Magnan C."/>
            <person name="Plumet L."/>
            <person name="Morsli M."/>
            <person name="Molle V."/>
            <person name="Lavigne J.-P."/>
        </authorList>
    </citation>
    <scope>NUCLEOTIDE SEQUENCE [LARGE SCALE GENOMIC DNA]</scope>
    <source>
        <strain evidence="6 7">NSD001</strain>
    </source>
</reference>
<dbReference type="InterPro" id="IPR016195">
    <property type="entry name" value="Pol/histidinol_Pase-like"/>
</dbReference>
<keyword evidence="2 5" id="KW-0378">Hydrolase</keyword>
<dbReference type="EC" id="3.1.3.48" evidence="5"/>
<dbReference type="PANTHER" id="PTHR39181:SF1">
    <property type="entry name" value="TYROSINE-PROTEIN PHOSPHATASE YWQE"/>
    <property type="match status" value="1"/>
</dbReference>
<keyword evidence="7" id="KW-1185">Reference proteome</keyword>
<evidence type="ECO:0000256" key="3">
    <source>
        <dbReference type="ARBA" id="ARBA00022912"/>
    </source>
</evidence>
<evidence type="ECO:0000313" key="6">
    <source>
        <dbReference type="EMBL" id="MEL0539305.1"/>
    </source>
</evidence>
<dbReference type="PIRSF" id="PIRSF016557">
    <property type="entry name" value="Caps_synth_CpsB"/>
    <property type="match status" value="1"/>
</dbReference>
<dbReference type="PANTHER" id="PTHR39181">
    <property type="entry name" value="TYROSINE-PROTEIN PHOSPHATASE YWQE"/>
    <property type="match status" value="1"/>
</dbReference>
<evidence type="ECO:0000256" key="5">
    <source>
        <dbReference type="PIRNR" id="PIRNR016557"/>
    </source>
</evidence>
<proteinExistence type="inferred from homology"/>
<comment type="caution">
    <text evidence="6">The sequence shown here is derived from an EMBL/GenBank/DDBJ whole genome shotgun (WGS) entry which is preliminary data.</text>
</comment>
<evidence type="ECO:0000256" key="2">
    <source>
        <dbReference type="ARBA" id="ARBA00022801"/>
    </source>
</evidence>
<dbReference type="SUPFAM" id="SSF89550">
    <property type="entry name" value="PHP domain-like"/>
    <property type="match status" value="1"/>
</dbReference>
<protein>
    <recommendedName>
        <fullName evidence="5">Tyrosine-protein phosphatase</fullName>
        <ecNumber evidence="5">3.1.3.48</ecNumber>
    </recommendedName>
</protein>
<evidence type="ECO:0000256" key="4">
    <source>
        <dbReference type="ARBA" id="ARBA00051722"/>
    </source>
</evidence>
<gene>
    <name evidence="6" type="ORF">AADA34_11360</name>
</gene>
<name>A0ABU9F0P5_9STAP</name>
<dbReference type="RefSeq" id="WP_123145454.1">
    <property type="nucleotide sequence ID" value="NZ_CP033460.1"/>
</dbReference>
<sequence>MIDIHNHIIAGVDDGPDINVETISLLKQAKKEGITGVIATPHHLHTKYSNDFNEVKKRVEELNLQEEIKELGISIYPGQEIRITDQIIIGIEQETIKGLNDSKYLLIEFPSNEVPYYTKQLFFEIQGKGYIPVIAHPERNKAIIQNVEILFDLISGGALSQITSTSLAGNLGKKIQKFSLQLLKNNLTHFISSDAHNTAERPFIMNSLIDNKKLNIVENEMKQCIENAEKLIDNQDIIKDIPSIPKKNKFWLF</sequence>
<organism evidence="6 7">
    <name type="scientific">Staphylococcus debuckii</name>
    <dbReference type="NCBI Taxonomy" id="2044912"/>
    <lineage>
        <taxon>Bacteria</taxon>
        <taxon>Bacillati</taxon>
        <taxon>Bacillota</taxon>
        <taxon>Bacilli</taxon>
        <taxon>Bacillales</taxon>
        <taxon>Staphylococcaceae</taxon>
        <taxon>Staphylococcus</taxon>
    </lineage>
</organism>
<dbReference type="EMBL" id="JBBWSC010000017">
    <property type="protein sequence ID" value="MEL0539305.1"/>
    <property type="molecule type" value="Genomic_DNA"/>
</dbReference>
<keyword evidence="3 5" id="KW-0904">Protein phosphatase</keyword>
<accession>A0ABU9F0P5</accession>